<reference evidence="7" key="1">
    <citation type="submission" date="2011-02" db="EMBL/GenBank/DDBJ databases">
        <title>The Genome Sequence of Capsaspora owczarzaki ATCC 30864.</title>
        <authorList>
            <person name="Russ C."/>
            <person name="Cuomo C."/>
            <person name="Burger G."/>
            <person name="Gray M.W."/>
            <person name="Holland P.W.H."/>
            <person name="King N."/>
            <person name="Lang F.B.F."/>
            <person name="Roger A.J."/>
            <person name="Ruiz-Trillo I."/>
            <person name="Young S.K."/>
            <person name="Zeng Q."/>
            <person name="Gargeya S."/>
            <person name="Alvarado L."/>
            <person name="Berlin A."/>
            <person name="Chapman S.B."/>
            <person name="Chen Z."/>
            <person name="Freedman E."/>
            <person name="Gellesch M."/>
            <person name="Goldberg J."/>
            <person name="Griggs A."/>
            <person name="Gujja S."/>
            <person name="Heilman E."/>
            <person name="Heiman D."/>
            <person name="Howarth C."/>
            <person name="Mehta T."/>
            <person name="Neiman D."/>
            <person name="Pearson M."/>
            <person name="Roberts A."/>
            <person name="Saif S."/>
            <person name="Shea T."/>
            <person name="Shenoy N."/>
            <person name="Sisk P."/>
            <person name="Stolte C."/>
            <person name="Sykes S."/>
            <person name="White J."/>
            <person name="Yandava C."/>
            <person name="Haas B."/>
            <person name="Nusbaum C."/>
            <person name="Birren B."/>
        </authorList>
    </citation>
    <scope>NUCLEOTIDE SEQUENCE</scope>
    <source>
        <strain evidence="7">ATCC 30864</strain>
    </source>
</reference>
<dbReference type="PhylomeDB" id="A0A0D2U1W8"/>
<dbReference type="Pfam" id="PF02535">
    <property type="entry name" value="Zip"/>
    <property type="match status" value="1"/>
</dbReference>
<feature type="transmembrane region" description="Helical" evidence="5">
    <location>
        <begin position="388"/>
        <end position="410"/>
    </location>
</feature>
<proteinExistence type="predicted"/>
<dbReference type="GO" id="GO:0005385">
    <property type="term" value="F:zinc ion transmembrane transporter activity"/>
    <property type="evidence" value="ECO:0007669"/>
    <property type="project" value="TreeGrafter"/>
</dbReference>
<keyword evidence="2 5" id="KW-0812">Transmembrane</keyword>
<protein>
    <recommendedName>
        <fullName evidence="8">Solute carrier family 39</fullName>
    </recommendedName>
</protein>
<dbReference type="PANTHER" id="PTHR11040:SF44">
    <property type="entry name" value="PROTEIN ZNTC-RELATED"/>
    <property type="match status" value="1"/>
</dbReference>
<dbReference type="eggNOG" id="KOG1558">
    <property type="taxonomic scope" value="Eukaryota"/>
</dbReference>
<dbReference type="OMA" id="DLHITHY"/>
<evidence type="ECO:0000256" key="5">
    <source>
        <dbReference type="SAM" id="Phobius"/>
    </source>
</evidence>
<evidence type="ECO:0008006" key="8">
    <source>
        <dbReference type="Google" id="ProtNLM"/>
    </source>
</evidence>
<feature type="transmembrane region" description="Helical" evidence="5">
    <location>
        <begin position="80"/>
        <end position="103"/>
    </location>
</feature>
<feature type="transmembrane region" description="Helical" evidence="5">
    <location>
        <begin position="38"/>
        <end position="59"/>
    </location>
</feature>
<dbReference type="OrthoDB" id="448280at2759"/>
<dbReference type="STRING" id="595528.A0A0D2U1W8"/>
<keyword evidence="7" id="KW-1185">Reference proteome</keyword>
<feature type="transmembrane region" description="Helical" evidence="5">
    <location>
        <begin position="123"/>
        <end position="142"/>
    </location>
</feature>
<feature type="transmembrane region" description="Helical" evidence="5">
    <location>
        <begin position="354"/>
        <end position="376"/>
    </location>
</feature>
<dbReference type="InParanoid" id="A0A0D2U1W8"/>
<evidence type="ECO:0000256" key="3">
    <source>
        <dbReference type="ARBA" id="ARBA00022989"/>
    </source>
</evidence>
<keyword evidence="3 5" id="KW-1133">Transmembrane helix</keyword>
<evidence type="ECO:0000313" key="7">
    <source>
        <dbReference type="Proteomes" id="UP000008743"/>
    </source>
</evidence>
<evidence type="ECO:0000313" key="6">
    <source>
        <dbReference type="EMBL" id="KJE89191.1"/>
    </source>
</evidence>
<dbReference type="EMBL" id="KE346360">
    <property type="protein sequence ID" value="KJE89191.1"/>
    <property type="molecule type" value="Genomic_DNA"/>
</dbReference>
<sequence length="411" mass="43291">MSPEQLVNAVVRRHGGEDHGDDGHADEDELRTTKIACLVAIFAGSAFFGFIPMLVLWISKRRAAARGEVANRSEFISRRAAQVVSFLNCLAGGVVLGVAFHLLAHGSEGFESYFVSQDDDVNADYPFSGLLCAASLILLIIIDRRILHSFGGHSHSILPESSTSNHDLQLSTLSPVTTRSQLLATSSNDPREQDIDDGCHCDADCADCAAGTCNCGMTGKCGPEVAPASAVVTVPEQSKKPVSDVSDQPSAVSHSLASASIFAIALSVHSLFEGLGIGAESSSTGFATIVVAMIMHKIVEALALGARLTYANASTLRASLIIIAYALVAPIGVGIGMGAQEGVETETKELTEGIFLSIAAGALFYICLIEIIPLELTYVATNRGGSEIFFWVKVAALLAGWGFMMGMAYYA</sequence>
<evidence type="ECO:0000256" key="1">
    <source>
        <dbReference type="ARBA" id="ARBA00004141"/>
    </source>
</evidence>
<comment type="subcellular location">
    <subcellularLocation>
        <location evidence="1">Membrane</location>
        <topology evidence="1">Multi-pass membrane protein</topology>
    </subcellularLocation>
</comment>
<evidence type="ECO:0000256" key="2">
    <source>
        <dbReference type="ARBA" id="ARBA00022692"/>
    </source>
</evidence>
<keyword evidence="4 5" id="KW-0472">Membrane</keyword>
<dbReference type="RefSeq" id="XP_004365582.1">
    <property type="nucleotide sequence ID" value="XM_004365525.2"/>
</dbReference>
<dbReference type="AlphaFoldDB" id="A0A0D2U1W8"/>
<accession>A0A0D2U1W8</accession>
<dbReference type="GO" id="GO:0016020">
    <property type="term" value="C:membrane"/>
    <property type="evidence" value="ECO:0007669"/>
    <property type="project" value="UniProtKB-SubCell"/>
</dbReference>
<dbReference type="InterPro" id="IPR003689">
    <property type="entry name" value="ZIP"/>
</dbReference>
<evidence type="ECO:0000256" key="4">
    <source>
        <dbReference type="ARBA" id="ARBA00023136"/>
    </source>
</evidence>
<dbReference type="Proteomes" id="UP000008743">
    <property type="component" value="Unassembled WGS sequence"/>
</dbReference>
<gene>
    <name evidence="6" type="ORF">CAOG_000711</name>
</gene>
<feature type="transmembrane region" description="Helical" evidence="5">
    <location>
        <begin position="318"/>
        <end position="339"/>
    </location>
</feature>
<name>A0A0D2U1W8_CAPO3</name>
<dbReference type="PANTHER" id="PTHR11040">
    <property type="entry name" value="ZINC/IRON TRANSPORTER"/>
    <property type="match status" value="1"/>
</dbReference>
<organism evidence="6 7">
    <name type="scientific">Capsaspora owczarzaki (strain ATCC 30864)</name>
    <dbReference type="NCBI Taxonomy" id="595528"/>
    <lineage>
        <taxon>Eukaryota</taxon>
        <taxon>Filasterea</taxon>
        <taxon>Capsaspora</taxon>
    </lineage>
</organism>